<sequence>MKDNKDNSANLVLLNNNLDKVKEILQDLLISSLEEIKNNPSSEEKILTLWCNSIKSFNDFFFQEFERTNNKKLYKRIMRLVMFKH</sequence>
<evidence type="ECO:0000313" key="1">
    <source>
        <dbReference type="EMBL" id="APM39479.1"/>
    </source>
</evidence>
<reference evidence="1 2" key="1">
    <citation type="submission" date="2016-12" db="EMBL/GenBank/DDBJ databases">
        <title>Complete genome sequence of Clostridium kluyveri JZZ isolated from the pit mud of a Chinese flavor liquor-making factory.</title>
        <authorList>
            <person name="Wang Y."/>
        </authorList>
    </citation>
    <scope>NUCLEOTIDE SEQUENCE [LARGE SCALE GENOMIC DNA]</scope>
    <source>
        <strain evidence="1 2">JZZ</strain>
    </source>
</reference>
<dbReference type="Proteomes" id="UP000184604">
    <property type="component" value="Chromosome"/>
</dbReference>
<dbReference type="RefSeq" id="WP_012102567.1">
    <property type="nucleotide sequence ID" value="NZ_CP018335.1"/>
</dbReference>
<evidence type="ECO:0000313" key="2">
    <source>
        <dbReference type="Proteomes" id="UP000184604"/>
    </source>
</evidence>
<gene>
    <name evidence="1" type="ORF">BS101_12360</name>
</gene>
<dbReference type="OrthoDB" id="9845654at2"/>
<name>A0A1L5F906_CLOKL</name>
<protein>
    <submittedName>
        <fullName evidence="1">Uncharacterized protein</fullName>
    </submittedName>
</protein>
<dbReference type="AlphaFoldDB" id="A0A1L5F906"/>
<proteinExistence type="predicted"/>
<organism evidence="1 2">
    <name type="scientific">Clostridium kluyveri</name>
    <dbReference type="NCBI Taxonomy" id="1534"/>
    <lineage>
        <taxon>Bacteria</taxon>
        <taxon>Bacillati</taxon>
        <taxon>Bacillota</taxon>
        <taxon>Clostridia</taxon>
        <taxon>Eubacteriales</taxon>
        <taxon>Clostridiaceae</taxon>
        <taxon>Clostridium</taxon>
    </lineage>
</organism>
<accession>A0A1L5F906</accession>
<dbReference type="EMBL" id="CP018335">
    <property type="protein sequence ID" value="APM39479.1"/>
    <property type="molecule type" value="Genomic_DNA"/>
</dbReference>